<keyword evidence="2" id="KW-1185">Reference proteome</keyword>
<dbReference type="Pfam" id="PF06984">
    <property type="entry name" value="MRP-L47"/>
    <property type="match status" value="1"/>
</dbReference>
<evidence type="ECO:0000313" key="2">
    <source>
        <dbReference type="Proteomes" id="UP000031668"/>
    </source>
</evidence>
<dbReference type="Gene3D" id="6.10.330.20">
    <property type="match status" value="1"/>
</dbReference>
<evidence type="ECO:0000313" key="1">
    <source>
        <dbReference type="EMBL" id="KII71743.1"/>
    </source>
</evidence>
<sequence>MLKIIRFCSTSAKSIKLKPFSQKADSLNSFFGDPKTAHEIPDGFQPWDDEKLKEKSRDERIALWSEMMREKNMLLTMQLECTRQKKALYRNYQEKIVLV</sequence>
<evidence type="ECO:0008006" key="3">
    <source>
        <dbReference type="Google" id="ProtNLM"/>
    </source>
</evidence>
<protein>
    <recommendedName>
        <fullName evidence="3">39S ribosomal protein L47, mitochondrial</fullName>
    </recommendedName>
</protein>
<organism evidence="1 2">
    <name type="scientific">Thelohanellus kitauei</name>
    <name type="common">Myxosporean</name>
    <dbReference type="NCBI Taxonomy" id="669202"/>
    <lineage>
        <taxon>Eukaryota</taxon>
        <taxon>Metazoa</taxon>
        <taxon>Cnidaria</taxon>
        <taxon>Myxozoa</taxon>
        <taxon>Myxosporea</taxon>
        <taxon>Bivalvulida</taxon>
        <taxon>Platysporina</taxon>
        <taxon>Myxobolidae</taxon>
        <taxon>Thelohanellus</taxon>
    </lineage>
</organism>
<comment type="caution">
    <text evidence="1">The sequence shown here is derived from an EMBL/GenBank/DDBJ whole genome shotgun (WGS) entry which is preliminary data.</text>
</comment>
<dbReference type="GO" id="GO:0005761">
    <property type="term" value="C:mitochondrial ribosome"/>
    <property type="evidence" value="ECO:0007669"/>
    <property type="project" value="InterPro"/>
</dbReference>
<reference evidence="1 2" key="1">
    <citation type="journal article" date="2014" name="Genome Biol. Evol.">
        <title>The genome of the myxosporean Thelohanellus kitauei shows adaptations to nutrient acquisition within its fish host.</title>
        <authorList>
            <person name="Yang Y."/>
            <person name="Xiong J."/>
            <person name="Zhou Z."/>
            <person name="Huo F."/>
            <person name="Miao W."/>
            <person name="Ran C."/>
            <person name="Liu Y."/>
            <person name="Zhang J."/>
            <person name="Feng J."/>
            <person name="Wang M."/>
            <person name="Wang M."/>
            <person name="Wang L."/>
            <person name="Yao B."/>
        </authorList>
    </citation>
    <scope>NUCLEOTIDE SEQUENCE [LARGE SCALE GENOMIC DNA]</scope>
    <source>
        <strain evidence="1">Wuqing</strain>
    </source>
</reference>
<dbReference type="InterPro" id="IPR010729">
    <property type="entry name" value="Ribosomal_uL29_mit"/>
</dbReference>
<dbReference type="InterPro" id="IPR038340">
    <property type="entry name" value="MRP-L47_sf"/>
</dbReference>
<dbReference type="Proteomes" id="UP000031668">
    <property type="component" value="Unassembled WGS sequence"/>
</dbReference>
<dbReference type="GO" id="GO:0003735">
    <property type="term" value="F:structural constituent of ribosome"/>
    <property type="evidence" value="ECO:0007669"/>
    <property type="project" value="InterPro"/>
</dbReference>
<gene>
    <name evidence="1" type="ORF">RF11_07961</name>
</gene>
<name>A0A0C2JQT2_THEKT</name>
<dbReference type="OrthoDB" id="270763at2759"/>
<proteinExistence type="predicted"/>
<dbReference type="AlphaFoldDB" id="A0A0C2JQT2"/>
<dbReference type="GO" id="GO:0006412">
    <property type="term" value="P:translation"/>
    <property type="evidence" value="ECO:0007669"/>
    <property type="project" value="InterPro"/>
</dbReference>
<dbReference type="EMBL" id="JWZT01001627">
    <property type="protein sequence ID" value="KII71743.1"/>
    <property type="molecule type" value="Genomic_DNA"/>
</dbReference>
<accession>A0A0C2JQT2</accession>